<comment type="caution">
    <text evidence="3">The sequence shown here is derived from an EMBL/GenBank/DDBJ whole genome shotgun (WGS) entry which is preliminary data.</text>
</comment>
<comment type="subcellular location">
    <subcellularLocation>
        <location evidence="1">Cell envelope</location>
    </subcellularLocation>
</comment>
<name>A0ABS9SHY0_9BACT</name>
<accession>A0ABS9SHY0</accession>
<dbReference type="Gene3D" id="2.70.98.70">
    <property type="match status" value="1"/>
</dbReference>
<dbReference type="SUPFAM" id="SSF48230">
    <property type="entry name" value="Chondroitin AC/alginate lyase"/>
    <property type="match status" value="1"/>
</dbReference>
<dbReference type="InterPro" id="IPR012480">
    <property type="entry name" value="Hepar_II_III_C"/>
</dbReference>
<dbReference type="Pfam" id="PF07940">
    <property type="entry name" value="Hepar_II_III_C"/>
    <property type="match status" value="1"/>
</dbReference>
<reference evidence="3 4" key="1">
    <citation type="submission" date="2022-02" db="EMBL/GenBank/DDBJ databases">
        <authorList>
            <person name="Min J."/>
        </authorList>
    </citation>
    <scope>NUCLEOTIDE SEQUENCE [LARGE SCALE GENOMIC DNA]</scope>
    <source>
        <strain evidence="3 4">GR10-1</strain>
    </source>
</reference>
<dbReference type="EMBL" id="JAKWBL010000001">
    <property type="protein sequence ID" value="MCH5597769.1"/>
    <property type="molecule type" value="Genomic_DNA"/>
</dbReference>
<dbReference type="RefSeq" id="WP_240827131.1">
    <property type="nucleotide sequence ID" value="NZ_JAKWBL010000001.1"/>
</dbReference>
<protein>
    <submittedName>
        <fullName evidence="3">Heparinase II/III family protein</fullName>
    </submittedName>
</protein>
<dbReference type="Gene3D" id="1.50.10.100">
    <property type="entry name" value="Chondroitin AC/alginate lyase"/>
    <property type="match status" value="1"/>
</dbReference>
<organism evidence="3 4">
    <name type="scientific">Niabella ginsengisoli</name>
    <dbReference type="NCBI Taxonomy" id="522298"/>
    <lineage>
        <taxon>Bacteria</taxon>
        <taxon>Pseudomonadati</taxon>
        <taxon>Bacteroidota</taxon>
        <taxon>Chitinophagia</taxon>
        <taxon>Chitinophagales</taxon>
        <taxon>Chitinophagaceae</taxon>
        <taxon>Niabella</taxon>
    </lineage>
</organism>
<evidence type="ECO:0000313" key="3">
    <source>
        <dbReference type="EMBL" id="MCH5597769.1"/>
    </source>
</evidence>
<evidence type="ECO:0000256" key="1">
    <source>
        <dbReference type="ARBA" id="ARBA00004196"/>
    </source>
</evidence>
<feature type="domain" description="Heparinase II/III-like C-terminal" evidence="2">
    <location>
        <begin position="389"/>
        <end position="468"/>
    </location>
</feature>
<dbReference type="PANTHER" id="PTHR38045">
    <property type="entry name" value="CHROMOSOME 1, WHOLE GENOME SHOTGUN SEQUENCE"/>
    <property type="match status" value="1"/>
</dbReference>
<keyword evidence="4" id="KW-1185">Reference proteome</keyword>
<sequence>MSKYCILLLILHLFINDVCGESLNKLSLDPSAISVKETGHPRILLLKGEEKQIEKAIAQNGNLKKVHEAIISASNEFLERPLLKREMEGKRLLGISRECLKRVFYLSYAYRMTKNEMYAKRAEKEMMAVSEFSDWNPSHFLDVAEMTMGIAIGYDWLYDFLPEKSKIVIKRAILEKGINPSFAEKGNWWINGTNNWNQVCHAGISYGALALYEDDKSRGEAILQRAVTNLPAVMKGYNPDGAYPEGYNYWGYGTMFNVLFIDAYEKFKRVDYSLDGLNGFLKTPYYMLHMEGTSNSSFNYSDAGNGVDIQPAMYWFAKKTKDPSLIWNEAKFIERNSFSKLTTERTLPALLIWSKDFSASKTTVPTNLTWYGLGPNPVYLMRTSWTDPNAIYMGLKCGSPSISHGHMDIGSFVLDAEGERWASDFGMQSYITLESKGVDLWNMRQNSQRWTVFRYNNFAHNTLTINNQLQLVNSNAELVLTHLIKIL</sequence>
<dbReference type="PANTHER" id="PTHR38045:SF1">
    <property type="entry name" value="HEPARINASE II_III-LIKE PROTEIN"/>
    <property type="match status" value="1"/>
</dbReference>
<gene>
    <name evidence="3" type="ORF">MKP09_07540</name>
</gene>
<evidence type="ECO:0000313" key="4">
    <source>
        <dbReference type="Proteomes" id="UP001202248"/>
    </source>
</evidence>
<evidence type="ECO:0000259" key="2">
    <source>
        <dbReference type="Pfam" id="PF07940"/>
    </source>
</evidence>
<dbReference type="InterPro" id="IPR008929">
    <property type="entry name" value="Chondroitin_lyas"/>
</dbReference>
<proteinExistence type="predicted"/>
<dbReference type="Proteomes" id="UP001202248">
    <property type="component" value="Unassembled WGS sequence"/>
</dbReference>